<feature type="transmembrane region" description="Helical" evidence="9">
    <location>
        <begin position="585"/>
        <end position="604"/>
    </location>
</feature>
<dbReference type="SUPFAM" id="SSF90123">
    <property type="entry name" value="ABC transporter transmembrane region"/>
    <property type="match status" value="2"/>
</dbReference>
<comment type="subcellular location">
    <subcellularLocation>
        <location evidence="1">Membrane</location>
        <topology evidence="1">Multi-pass membrane protein</topology>
    </subcellularLocation>
</comment>
<keyword evidence="5" id="KW-0547">Nucleotide-binding</keyword>
<dbReference type="Proteomes" id="UP001497444">
    <property type="component" value="Chromosome 16"/>
</dbReference>
<name>A0ABP0WAB0_9BRYO</name>
<evidence type="ECO:0000256" key="3">
    <source>
        <dbReference type="ARBA" id="ARBA00022448"/>
    </source>
</evidence>
<dbReference type="Gene3D" id="3.40.50.300">
    <property type="entry name" value="P-loop containing nucleotide triphosphate hydrolases"/>
    <property type="match status" value="1"/>
</dbReference>
<keyword evidence="6" id="KW-0067">ATP-binding</keyword>
<protein>
    <recommendedName>
        <fullName evidence="10">ABC transmembrane type-1 domain-containing protein</fullName>
    </recommendedName>
</protein>
<evidence type="ECO:0000256" key="9">
    <source>
        <dbReference type="SAM" id="Phobius"/>
    </source>
</evidence>
<accession>A0ABP0WAB0</accession>
<feature type="transmembrane region" description="Helical" evidence="9">
    <location>
        <begin position="377"/>
        <end position="402"/>
    </location>
</feature>
<keyword evidence="7 9" id="KW-1133">Transmembrane helix</keyword>
<dbReference type="EMBL" id="OZ020111">
    <property type="protein sequence ID" value="CAK9263750.1"/>
    <property type="molecule type" value="Genomic_DNA"/>
</dbReference>
<dbReference type="InterPro" id="IPR050173">
    <property type="entry name" value="ABC_transporter_C-like"/>
</dbReference>
<evidence type="ECO:0000256" key="2">
    <source>
        <dbReference type="ARBA" id="ARBA00009726"/>
    </source>
</evidence>
<feature type="transmembrane region" description="Helical" evidence="9">
    <location>
        <begin position="560"/>
        <end position="579"/>
    </location>
</feature>
<comment type="similarity">
    <text evidence="2">Belongs to the ABC transporter superfamily. ABCC family. Conjugate transporter (TC 3.A.1.208) subfamily.</text>
</comment>
<dbReference type="SUPFAM" id="SSF52540">
    <property type="entry name" value="P-loop containing nucleoside triphosphate hydrolases"/>
    <property type="match status" value="1"/>
</dbReference>
<evidence type="ECO:0000256" key="8">
    <source>
        <dbReference type="ARBA" id="ARBA00023136"/>
    </source>
</evidence>
<evidence type="ECO:0000256" key="7">
    <source>
        <dbReference type="ARBA" id="ARBA00022989"/>
    </source>
</evidence>
<keyword evidence="12" id="KW-1185">Reference proteome</keyword>
<organism evidence="11 12">
    <name type="scientific">Sphagnum jensenii</name>
    <dbReference type="NCBI Taxonomy" id="128206"/>
    <lineage>
        <taxon>Eukaryota</taxon>
        <taxon>Viridiplantae</taxon>
        <taxon>Streptophyta</taxon>
        <taxon>Embryophyta</taxon>
        <taxon>Bryophyta</taxon>
        <taxon>Sphagnophytina</taxon>
        <taxon>Sphagnopsida</taxon>
        <taxon>Sphagnales</taxon>
        <taxon>Sphagnaceae</taxon>
        <taxon>Sphagnum</taxon>
    </lineage>
</organism>
<dbReference type="InterPro" id="IPR036640">
    <property type="entry name" value="ABC1_TM_sf"/>
</dbReference>
<evidence type="ECO:0000313" key="12">
    <source>
        <dbReference type="Proteomes" id="UP001497444"/>
    </source>
</evidence>
<dbReference type="PROSITE" id="PS50929">
    <property type="entry name" value="ABC_TM1F"/>
    <property type="match status" value="1"/>
</dbReference>
<evidence type="ECO:0000256" key="1">
    <source>
        <dbReference type="ARBA" id="ARBA00004141"/>
    </source>
</evidence>
<feature type="transmembrane region" description="Helical" evidence="9">
    <location>
        <begin position="330"/>
        <end position="350"/>
    </location>
</feature>
<feature type="domain" description="ABC transmembrane type-1" evidence="10">
    <location>
        <begin position="342"/>
        <end position="612"/>
    </location>
</feature>
<dbReference type="PANTHER" id="PTHR24223:SF456">
    <property type="entry name" value="MULTIDRUG RESISTANCE-ASSOCIATED PROTEIN LETHAL(2)03659"/>
    <property type="match status" value="1"/>
</dbReference>
<keyword evidence="3" id="KW-0813">Transport</keyword>
<evidence type="ECO:0000256" key="4">
    <source>
        <dbReference type="ARBA" id="ARBA00022692"/>
    </source>
</evidence>
<keyword evidence="4 9" id="KW-0812">Transmembrane</keyword>
<dbReference type="CDD" id="cd18580">
    <property type="entry name" value="ABC_6TM_ABCC_D2"/>
    <property type="match status" value="1"/>
</dbReference>
<evidence type="ECO:0000313" key="11">
    <source>
        <dbReference type="EMBL" id="CAK9263750.1"/>
    </source>
</evidence>
<evidence type="ECO:0000259" key="10">
    <source>
        <dbReference type="PROSITE" id="PS50929"/>
    </source>
</evidence>
<dbReference type="InterPro" id="IPR027417">
    <property type="entry name" value="P-loop_NTPase"/>
</dbReference>
<dbReference type="InterPro" id="IPR011527">
    <property type="entry name" value="ABC1_TM_dom"/>
</dbReference>
<proteinExistence type="inferred from homology"/>
<evidence type="ECO:0000256" key="6">
    <source>
        <dbReference type="ARBA" id="ARBA00022840"/>
    </source>
</evidence>
<gene>
    <name evidence="11" type="ORF">CSSPJE1EN1_LOCUS9228</name>
</gene>
<feature type="transmembrane region" description="Helical" evidence="9">
    <location>
        <begin position="7"/>
        <end position="25"/>
    </location>
</feature>
<reference evidence="11" key="1">
    <citation type="submission" date="2024-02" db="EMBL/GenBank/DDBJ databases">
        <authorList>
            <consortium name="ELIXIR-Norway"/>
            <consortium name="Elixir Norway"/>
        </authorList>
    </citation>
    <scope>NUCLEOTIDE SEQUENCE</scope>
</reference>
<dbReference type="Gene3D" id="1.20.1560.10">
    <property type="entry name" value="ABC transporter type 1, transmembrane domain"/>
    <property type="match status" value="2"/>
</dbReference>
<evidence type="ECO:0000256" key="5">
    <source>
        <dbReference type="ARBA" id="ARBA00022741"/>
    </source>
</evidence>
<dbReference type="PANTHER" id="PTHR24223">
    <property type="entry name" value="ATP-BINDING CASSETTE SUB-FAMILY C"/>
    <property type="match status" value="1"/>
</dbReference>
<dbReference type="InterPro" id="IPR044726">
    <property type="entry name" value="ABCC_6TM_D2"/>
</dbReference>
<dbReference type="Pfam" id="PF00664">
    <property type="entry name" value="ABC_membrane"/>
    <property type="match status" value="1"/>
</dbReference>
<feature type="transmembrane region" description="Helical" evidence="9">
    <location>
        <begin position="45"/>
        <end position="64"/>
    </location>
</feature>
<keyword evidence="8 9" id="KW-0472">Membrane</keyword>
<sequence>MVRFTVFYVIVAQMMMMMMLENVLALKDYLLLRDCDQYFQNVMRVGFRICSTLIAAVFWESLCLTQAGRKRFTVGKITNIMTTDVDALQQICPQSHALCVKAKVLNVQDDEISWFSKAQLLAAANTCFANAVPVLVTVVAFGSYTMLGGILTLAKAFTSLSLFVALRFSLTMFPTLVTAAVNANVSLKRLQELLLAEEHMLQENPPLESGVPAILIKNGTFSWEPNAGEFKEQGTYDELLINGPLFKELLEKAGMAENTVSDDADARAEDAVDGAPNRDMEIELAPSLKLRLSSKNDAKEKVKEKSAKALLIKEEERETGLISGKVLSKYMMALGGAWVIGVLFLCYVMVEVMRLSTSWWLSIWTNQTRPKSHGPLYYLYVYAVLSFCQGSVSLGNPFWLVFSSLAAAQCLHNGMLEAMLRAPMSFFHSNPIGRIMNHFAKDTGDIDRDVAVFAGMFLTSIFQLISTFLLIGFVNTISLWSILPLLVKFYYAREVKHLDSITQSPVYAQFAEALNGLASIQAYKVYDRIVKMNGNTMDTNSRFTLVNISSYRWLSVRLEFLGALMIWIVGMLAVLGNAWASDPAAFAPLMGLLLSYAFSIAQLMTNALRLASTTENSFNAVDRVGNYTDVTPEAPLVIEDERPPPGWPSAGVIEFKNVVMRYTPELPPVLHGLRLKSAVDVGTDALIQKTVREQLKPYTMLTIAHWLNTTMGSDHILVLDAGRVIEMDTPQKLLLKQDGIFSSMVQSTGAANSQYLYQIVMSNFDAEIEKEVRNGHISHQENMASDDSHDHEQKVARKGWMIHEMPQ</sequence>